<organism evidence="5 6">
    <name type="scientific">Hibiscus trionum</name>
    <name type="common">Flower of an hour</name>
    <dbReference type="NCBI Taxonomy" id="183268"/>
    <lineage>
        <taxon>Eukaryota</taxon>
        <taxon>Viridiplantae</taxon>
        <taxon>Streptophyta</taxon>
        <taxon>Embryophyta</taxon>
        <taxon>Tracheophyta</taxon>
        <taxon>Spermatophyta</taxon>
        <taxon>Magnoliopsida</taxon>
        <taxon>eudicotyledons</taxon>
        <taxon>Gunneridae</taxon>
        <taxon>Pentapetalae</taxon>
        <taxon>rosids</taxon>
        <taxon>malvids</taxon>
        <taxon>Malvales</taxon>
        <taxon>Malvaceae</taxon>
        <taxon>Malvoideae</taxon>
        <taxon>Hibiscus</taxon>
    </lineage>
</organism>
<proteinExistence type="predicted"/>
<keyword evidence="6" id="KW-1185">Reference proteome</keyword>
<keyword evidence="1" id="KW-0479">Metal-binding</keyword>
<gene>
    <name evidence="5" type="ORF">HRI_003586600</name>
</gene>
<dbReference type="Proteomes" id="UP001165190">
    <property type="component" value="Unassembled WGS sequence"/>
</dbReference>
<keyword evidence="3" id="KW-0408">Iron</keyword>
<dbReference type="Pfam" id="PF14226">
    <property type="entry name" value="DIOX_N"/>
    <property type="match status" value="1"/>
</dbReference>
<dbReference type="EMBL" id="BSYR01000034">
    <property type="protein sequence ID" value="GMI99173.1"/>
    <property type="molecule type" value="Genomic_DNA"/>
</dbReference>
<accession>A0A9W7ISA8</accession>
<dbReference type="OrthoDB" id="288590at2759"/>
<evidence type="ECO:0000313" key="5">
    <source>
        <dbReference type="EMBL" id="GMI99173.1"/>
    </source>
</evidence>
<dbReference type="InterPro" id="IPR027443">
    <property type="entry name" value="IPNS-like_sf"/>
</dbReference>
<dbReference type="Gene3D" id="2.60.120.330">
    <property type="entry name" value="B-lactam Antibiotic, Isopenicillin N Synthase, Chain"/>
    <property type="match status" value="1"/>
</dbReference>
<protein>
    <submittedName>
        <fullName evidence="5">KAR-UP oxidoreductase 1</fullName>
    </submittedName>
</protein>
<dbReference type="GO" id="GO:0046872">
    <property type="term" value="F:metal ion binding"/>
    <property type="evidence" value="ECO:0007669"/>
    <property type="project" value="UniProtKB-KW"/>
</dbReference>
<name>A0A9W7ISA8_HIBTR</name>
<evidence type="ECO:0000259" key="4">
    <source>
        <dbReference type="Pfam" id="PF14226"/>
    </source>
</evidence>
<evidence type="ECO:0000256" key="2">
    <source>
        <dbReference type="ARBA" id="ARBA00023002"/>
    </source>
</evidence>
<keyword evidence="2" id="KW-0560">Oxidoreductase</keyword>
<sequence length="226" mass="25187">MANAAGMLTQTKAVPHSLANSINLAVSPTDHCDDQVPTVDYSLLFSNDQTERAKSLEHLGKACQEFGFFYLINGVEESVVEAALMGVTDFFQLANQEEKSEYLKKNSKDKIRWVLRSHAGENRENLKIVAHPEYHFPTKPANFRDAFGEYLKEMHEVELGLAKAISRILGHEETYIEKEFNLEAGFDVSSMNLYPPSFQSKGSIGVANHTDPGFFVSLIQDVNGGL</sequence>
<dbReference type="InterPro" id="IPR026992">
    <property type="entry name" value="DIOX_N"/>
</dbReference>
<feature type="domain" description="Non-haem dioxygenase N-terminal" evidence="4">
    <location>
        <begin position="36"/>
        <end position="119"/>
    </location>
</feature>
<evidence type="ECO:0000313" key="6">
    <source>
        <dbReference type="Proteomes" id="UP001165190"/>
    </source>
</evidence>
<dbReference type="AlphaFoldDB" id="A0A9W7ISA8"/>
<evidence type="ECO:0000256" key="3">
    <source>
        <dbReference type="ARBA" id="ARBA00023004"/>
    </source>
</evidence>
<reference evidence="5" key="1">
    <citation type="submission" date="2023-05" db="EMBL/GenBank/DDBJ databases">
        <title>Genome and transcriptome analyses reveal genes involved in the formation of fine ridges on petal epidermal cells in Hibiscus trionum.</title>
        <authorList>
            <person name="Koshimizu S."/>
            <person name="Masuda S."/>
            <person name="Ishii T."/>
            <person name="Shirasu K."/>
            <person name="Hoshino A."/>
            <person name="Arita M."/>
        </authorList>
    </citation>
    <scope>NUCLEOTIDE SEQUENCE</scope>
    <source>
        <strain evidence="5">Hamamatsu line</strain>
    </source>
</reference>
<dbReference type="PANTHER" id="PTHR10209:SF460">
    <property type="entry name" value="FE2OG DIOXYGENASE DOMAIN-CONTAINING PROTEIN"/>
    <property type="match status" value="1"/>
</dbReference>
<dbReference type="SUPFAM" id="SSF51197">
    <property type="entry name" value="Clavaminate synthase-like"/>
    <property type="match status" value="1"/>
</dbReference>
<evidence type="ECO:0000256" key="1">
    <source>
        <dbReference type="ARBA" id="ARBA00022723"/>
    </source>
</evidence>
<comment type="caution">
    <text evidence="5">The sequence shown here is derived from an EMBL/GenBank/DDBJ whole genome shotgun (WGS) entry which is preliminary data.</text>
</comment>
<dbReference type="GO" id="GO:0016491">
    <property type="term" value="F:oxidoreductase activity"/>
    <property type="evidence" value="ECO:0007669"/>
    <property type="project" value="UniProtKB-KW"/>
</dbReference>
<dbReference type="PANTHER" id="PTHR10209">
    <property type="entry name" value="OXIDOREDUCTASE, 2OG-FE II OXYGENASE FAMILY PROTEIN"/>
    <property type="match status" value="1"/>
</dbReference>